<dbReference type="SUPFAM" id="SSF55394">
    <property type="entry name" value="Bactericidal permeability-increasing protein, BPI"/>
    <property type="match status" value="1"/>
</dbReference>
<dbReference type="PANTHER" id="PTHR10504:SF131">
    <property type="entry name" value="BPI2 DOMAIN-CONTAINING PROTEIN"/>
    <property type="match status" value="1"/>
</dbReference>
<sequence length="307" mass="34158">MNDEVCKIVIQEVNTDLAEEVANIQIVASISDDAEIDYSLVTSPIFNVSLTTLHKGEVYQKGNHTEAPYEIPTIPSDPDQSKMVFMWMTDYVANSAGYVLQNTGFFQYNVTQDNIPPSSKISLNTSQFAVEFLIPQLSKLYPDMMMQINLNTTQPPSVSITPDQVGAAVTGDIAAYVIQPNKTLAYLFTLESTMKVSAKLGFKRTSLTWNSSFISVDLKLLRTSIEDFKVDKLKATLQLACNSTLYKINVEYGAAGIPVPSFDKYSLQNPQITQGKGFIKIGTDMVYNPLWQTRAESYRNPKKISVV</sequence>
<gene>
    <name evidence="2" type="ORF">BSL78_05000</name>
</gene>
<dbReference type="InterPro" id="IPR032942">
    <property type="entry name" value="BPI/LBP/Plunc"/>
</dbReference>
<proteinExistence type="predicted"/>
<accession>A0A2G8LCS9</accession>
<organism evidence="2 3">
    <name type="scientific">Stichopus japonicus</name>
    <name type="common">Sea cucumber</name>
    <dbReference type="NCBI Taxonomy" id="307972"/>
    <lineage>
        <taxon>Eukaryota</taxon>
        <taxon>Metazoa</taxon>
        <taxon>Echinodermata</taxon>
        <taxon>Eleutherozoa</taxon>
        <taxon>Echinozoa</taxon>
        <taxon>Holothuroidea</taxon>
        <taxon>Aspidochirotacea</taxon>
        <taxon>Aspidochirotida</taxon>
        <taxon>Stichopodidae</taxon>
        <taxon>Apostichopus</taxon>
    </lineage>
</organism>
<dbReference type="GO" id="GO:0008289">
    <property type="term" value="F:lipid binding"/>
    <property type="evidence" value="ECO:0007669"/>
    <property type="project" value="InterPro"/>
</dbReference>
<keyword evidence="3" id="KW-1185">Reference proteome</keyword>
<comment type="caution">
    <text evidence="2">The sequence shown here is derived from an EMBL/GenBank/DDBJ whole genome shotgun (WGS) entry which is preliminary data.</text>
</comment>
<dbReference type="InterPro" id="IPR001124">
    <property type="entry name" value="Lipid-bd_serum_glycop_C"/>
</dbReference>
<name>A0A2G8LCS9_STIJA</name>
<dbReference type="Pfam" id="PF02886">
    <property type="entry name" value="LBP_BPI_CETP_C"/>
    <property type="match status" value="1"/>
</dbReference>
<evidence type="ECO:0000313" key="2">
    <source>
        <dbReference type="EMBL" id="PIK58086.1"/>
    </source>
</evidence>
<dbReference type="FunFam" id="3.15.20.10:FF:000001">
    <property type="entry name" value="Phospholipid transfer protein"/>
    <property type="match status" value="1"/>
</dbReference>
<dbReference type="OrthoDB" id="10255543at2759"/>
<dbReference type="GO" id="GO:0005615">
    <property type="term" value="C:extracellular space"/>
    <property type="evidence" value="ECO:0007669"/>
    <property type="project" value="TreeGrafter"/>
</dbReference>
<dbReference type="Gene3D" id="3.15.20.10">
    <property type="entry name" value="Bactericidal permeability-increasing protein, domain 2"/>
    <property type="match status" value="1"/>
</dbReference>
<dbReference type="Proteomes" id="UP000230750">
    <property type="component" value="Unassembled WGS sequence"/>
</dbReference>
<evidence type="ECO:0000313" key="3">
    <source>
        <dbReference type="Proteomes" id="UP000230750"/>
    </source>
</evidence>
<dbReference type="InterPro" id="IPR017943">
    <property type="entry name" value="Bactericidal_perm-incr_a/b_dom"/>
</dbReference>
<dbReference type="EMBL" id="MRZV01000123">
    <property type="protein sequence ID" value="PIK58086.1"/>
    <property type="molecule type" value="Genomic_DNA"/>
</dbReference>
<protein>
    <submittedName>
        <fullName evidence="2">Putative bactericidal permeability-increasing protein</fullName>
    </submittedName>
</protein>
<dbReference type="SMART" id="SM00329">
    <property type="entry name" value="BPI2"/>
    <property type="match status" value="1"/>
</dbReference>
<feature type="domain" description="Lipid-binding serum glycoprotein C-terminal" evidence="1">
    <location>
        <begin position="78"/>
        <end position="283"/>
    </location>
</feature>
<evidence type="ECO:0000259" key="1">
    <source>
        <dbReference type="SMART" id="SM00329"/>
    </source>
</evidence>
<reference evidence="2 3" key="1">
    <citation type="journal article" date="2017" name="PLoS Biol.">
        <title>The sea cucumber genome provides insights into morphological evolution and visceral regeneration.</title>
        <authorList>
            <person name="Zhang X."/>
            <person name="Sun L."/>
            <person name="Yuan J."/>
            <person name="Sun Y."/>
            <person name="Gao Y."/>
            <person name="Zhang L."/>
            <person name="Li S."/>
            <person name="Dai H."/>
            <person name="Hamel J.F."/>
            <person name="Liu C."/>
            <person name="Yu Y."/>
            <person name="Liu S."/>
            <person name="Lin W."/>
            <person name="Guo K."/>
            <person name="Jin S."/>
            <person name="Xu P."/>
            <person name="Storey K.B."/>
            <person name="Huan P."/>
            <person name="Zhang T."/>
            <person name="Zhou Y."/>
            <person name="Zhang J."/>
            <person name="Lin C."/>
            <person name="Li X."/>
            <person name="Xing L."/>
            <person name="Huo D."/>
            <person name="Sun M."/>
            <person name="Wang L."/>
            <person name="Mercier A."/>
            <person name="Li F."/>
            <person name="Yang H."/>
            <person name="Xiang J."/>
        </authorList>
    </citation>
    <scope>NUCLEOTIDE SEQUENCE [LARGE SCALE GENOMIC DNA]</scope>
    <source>
        <strain evidence="2">Shaxun</strain>
        <tissue evidence="2">Muscle</tissue>
    </source>
</reference>
<dbReference type="AlphaFoldDB" id="A0A2G8LCS9"/>
<dbReference type="PANTHER" id="PTHR10504">
    <property type="entry name" value="BACTERICIDAL PERMEABILITY-INCREASING BPI PROTEIN-RELATED"/>
    <property type="match status" value="1"/>
</dbReference>